<dbReference type="Gene3D" id="2.160.10.10">
    <property type="entry name" value="Hexapeptide repeat proteins"/>
    <property type="match status" value="1"/>
</dbReference>
<dbReference type="PANTHER" id="PTHR23416:SF23">
    <property type="entry name" value="ACETYLTRANSFERASE C18B11.09C-RELATED"/>
    <property type="match status" value="1"/>
</dbReference>
<dbReference type="InterPro" id="IPR051159">
    <property type="entry name" value="Hexapeptide_acetyltransf"/>
</dbReference>
<comment type="caution">
    <text evidence="3">The sequence shown here is derived from an EMBL/GenBank/DDBJ whole genome shotgun (WGS) entry which is preliminary data.</text>
</comment>
<evidence type="ECO:0000313" key="4">
    <source>
        <dbReference type="Proteomes" id="UP000256899"/>
    </source>
</evidence>
<gene>
    <name evidence="3" type="ORF">DXX94_05545</name>
</gene>
<dbReference type="GO" id="GO:0005829">
    <property type="term" value="C:cytosol"/>
    <property type="evidence" value="ECO:0007669"/>
    <property type="project" value="TreeGrafter"/>
</dbReference>
<keyword evidence="3" id="KW-0012">Acyltransferase</keyword>
<dbReference type="RefSeq" id="WP_116014407.1">
    <property type="nucleotide sequence ID" value="NZ_QUOT01000001.1"/>
</dbReference>
<comment type="similarity">
    <text evidence="1">Belongs to the transferase hexapeptide repeat family.</text>
</comment>
<dbReference type="AlphaFoldDB" id="A0A3E0TZU2"/>
<dbReference type="Proteomes" id="UP000256899">
    <property type="component" value="Unassembled WGS sequence"/>
</dbReference>
<protein>
    <submittedName>
        <fullName evidence="3">Acyltransferase</fullName>
    </submittedName>
</protein>
<dbReference type="EMBL" id="QUOT01000001">
    <property type="protein sequence ID" value="REL30211.1"/>
    <property type="molecule type" value="Genomic_DNA"/>
</dbReference>
<sequence length="148" mass="16095">MLTRRLNHILVRSRNKLRDFVVNINLTILRKGYGIHIGDDTIVSLKAQLDKTNPKGLSIGESSYLAADCLLLSHDYINRRHVNTTIGNNVFIGAKAIVLPGVTICNNVIIAAGAVVNKDIKQSNVIVAGNPAKIVAEDVPIGRHGRKI</sequence>
<dbReference type="PANTHER" id="PTHR23416">
    <property type="entry name" value="SIALIC ACID SYNTHASE-RELATED"/>
    <property type="match status" value="1"/>
</dbReference>
<evidence type="ECO:0000313" key="3">
    <source>
        <dbReference type="EMBL" id="REL30211.1"/>
    </source>
</evidence>
<name>A0A3E0TZU2_9GAMM</name>
<keyword evidence="4" id="KW-1185">Reference proteome</keyword>
<dbReference type="GO" id="GO:0008374">
    <property type="term" value="F:O-acyltransferase activity"/>
    <property type="evidence" value="ECO:0007669"/>
    <property type="project" value="TreeGrafter"/>
</dbReference>
<accession>A0A3E0TZU2</accession>
<proteinExistence type="inferred from homology"/>
<reference evidence="4" key="1">
    <citation type="submission" date="2018-08" db="EMBL/GenBank/DDBJ databases">
        <title>Thalassotalea euphylliae genome.</title>
        <authorList>
            <person name="Summers S."/>
            <person name="Rice S.A."/>
            <person name="Freckelton M.L."/>
            <person name="Nedved B.T."/>
            <person name="Hadfield M.G."/>
        </authorList>
    </citation>
    <scope>NUCLEOTIDE SEQUENCE [LARGE SCALE GENOMIC DNA]</scope>
    <source>
        <strain evidence="4">H3</strain>
    </source>
</reference>
<evidence type="ECO:0000256" key="2">
    <source>
        <dbReference type="ARBA" id="ARBA00022679"/>
    </source>
</evidence>
<dbReference type="InterPro" id="IPR001451">
    <property type="entry name" value="Hexapep"/>
</dbReference>
<dbReference type="Pfam" id="PF00132">
    <property type="entry name" value="Hexapep"/>
    <property type="match status" value="1"/>
</dbReference>
<dbReference type="InterPro" id="IPR011004">
    <property type="entry name" value="Trimer_LpxA-like_sf"/>
</dbReference>
<keyword evidence="2 3" id="KW-0808">Transferase</keyword>
<dbReference type="CDD" id="cd04647">
    <property type="entry name" value="LbH_MAT_like"/>
    <property type="match status" value="1"/>
</dbReference>
<evidence type="ECO:0000256" key="1">
    <source>
        <dbReference type="ARBA" id="ARBA00007274"/>
    </source>
</evidence>
<organism evidence="3 4">
    <name type="scientific">Thalassotalea euphylliae</name>
    <dbReference type="NCBI Taxonomy" id="1655234"/>
    <lineage>
        <taxon>Bacteria</taxon>
        <taxon>Pseudomonadati</taxon>
        <taxon>Pseudomonadota</taxon>
        <taxon>Gammaproteobacteria</taxon>
        <taxon>Alteromonadales</taxon>
        <taxon>Colwelliaceae</taxon>
        <taxon>Thalassotalea</taxon>
    </lineage>
</organism>
<dbReference type="SUPFAM" id="SSF51161">
    <property type="entry name" value="Trimeric LpxA-like enzymes"/>
    <property type="match status" value="1"/>
</dbReference>